<reference evidence="1" key="1">
    <citation type="submission" date="2011-11" db="EMBL/GenBank/DDBJ databases">
        <title>The Genome Sequence of Fusarium oxysporum Cotton.</title>
        <authorList>
            <consortium name="The Broad Institute Genome Sequencing Platform"/>
            <person name="Ma L.-J."/>
            <person name="Gale L.R."/>
            <person name="Schwartz D.C."/>
            <person name="Zhou S."/>
            <person name="Corby-Kistler H."/>
            <person name="Young S.K."/>
            <person name="Zeng Q."/>
            <person name="Gargeya S."/>
            <person name="Fitzgerald M."/>
            <person name="Haas B."/>
            <person name="Abouelleil A."/>
            <person name="Alvarado L."/>
            <person name="Arachchi H.M."/>
            <person name="Berlin A."/>
            <person name="Brown A."/>
            <person name="Chapman S.B."/>
            <person name="Chen Z."/>
            <person name="Dunbar C."/>
            <person name="Freedman E."/>
            <person name="Gearin G."/>
            <person name="Goldberg J."/>
            <person name="Griggs A."/>
            <person name="Gujja S."/>
            <person name="Heiman D."/>
            <person name="Howarth C."/>
            <person name="Larson L."/>
            <person name="Lui A."/>
            <person name="MacDonald P.J.P."/>
            <person name="Montmayeur A."/>
            <person name="Murphy C."/>
            <person name="Neiman D."/>
            <person name="Pearson M."/>
            <person name="Priest M."/>
            <person name="Roberts A."/>
            <person name="Saif S."/>
            <person name="Shea T."/>
            <person name="Shenoy N."/>
            <person name="Sisk P."/>
            <person name="Stolte C."/>
            <person name="Sykes S."/>
            <person name="Wortman J."/>
            <person name="Nusbaum C."/>
            <person name="Birren B."/>
        </authorList>
    </citation>
    <scope>NUCLEOTIDE SEQUENCE [LARGE SCALE GENOMIC DNA]</scope>
    <source>
        <strain evidence="1">25433</strain>
    </source>
</reference>
<organism evidence="1">
    <name type="scientific">Fusarium oxysporum f. sp. vasinfectum 25433</name>
    <dbReference type="NCBI Taxonomy" id="1089449"/>
    <lineage>
        <taxon>Eukaryota</taxon>
        <taxon>Fungi</taxon>
        <taxon>Dikarya</taxon>
        <taxon>Ascomycota</taxon>
        <taxon>Pezizomycotina</taxon>
        <taxon>Sordariomycetes</taxon>
        <taxon>Hypocreomycetidae</taxon>
        <taxon>Hypocreales</taxon>
        <taxon>Nectriaceae</taxon>
        <taxon>Fusarium</taxon>
        <taxon>Fusarium oxysporum species complex</taxon>
    </lineage>
</organism>
<protein>
    <submittedName>
        <fullName evidence="1">Uncharacterized protein</fullName>
    </submittedName>
</protein>
<sequence>MRGNKIPEVIRQFNQEELHNDRFNSYFGDL</sequence>
<gene>
    <name evidence="1" type="ORF">FOTG_17903</name>
</gene>
<dbReference type="HOGENOM" id="CLU_3406426_0_0_1"/>
<dbReference type="Proteomes" id="UP000030701">
    <property type="component" value="Unassembled WGS sequence"/>
</dbReference>
<accession>X0KY91</accession>
<evidence type="ECO:0000313" key="1">
    <source>
        <dbReference type="EMBL" id="EXM13646.1"/>
    </source>
</evidence>
<name>X0KY91_FUSOX</name>
<dbReference type="AlphaFoldDB" id="X0KY91"/>
<proteinExistence type="predicted"/>
<reference evidence="1" key="2">
    <citation type="submission" date="2014-03" db="EMBL/GenBank/DDBJ databases">
        <title>The Genome Annotation of Fusarium oxysporum Cotton.</title>
        <authorList>
            <consortium name="The Broad Institute Genomics Platform"/>
            <person name="Ma L.-J."/>
            <person name="Corby-Kistler H."/>
            <person name="Broz K."/>
            <person name="Gale L.R."/>
            <person name="Jonkers W."/>
            <person name="O'Donnell K."/>
            <person name="Ploetz R."/>
            <person name="Steinberg C."/>
            <person name="Schwartz D.C."/>
            <person name="VanEtten H."/>
            <person name="Zhou S."/>
            <person name="Young S.K."/>
            <person name="Zeng Q."/>
            <person name="Gargeya S."/>
            <person name="Fitzgerald M."/>
            <person name="Abouelleil A."/>
            <person name="Alvarado L."/>
            <person name="Chapman S.B."/>
            <person name="Gainer-Dewar J."/>
            <person name="Goldberg J."/>
            <person name="Griggs A."/>
            <person name="Gujja S."/>
            <person name="Hansen M."/>
            <person name="Howarth C."/>
            <person name="Imamovic A."/>
            <person name="Ireland A."/>
            <person name="Larimer J."/>
            <person name="McCowan C."/>
            <person name="Murphy C."/>
            <person name="Pearson M."/>
            <person name="Poon T.W."/>
            <person name="Priest M."/>
            <person name="Roberts A."/>
            <person name="Saif S."/>
            <person name="Shea T."/>
            <person name="Sykes S."/>
            <person name="Wortman J."/>
            <person name="Nusbaum C."/>
            <person name="Birren B."/>
        </authorList>
    </citation>
    <scope>NUCLEOTIDE SEQUENCE</scope>
    <source>
        <strain evidence="1">25433</strain>
    </source>
</reference>
<dbReference type="EMBL" id="KK035268">
    <property type="protein sequence ID" value="EXM13646.1"/>
    <property type="molecule type" value="Genomic_DNA"/>
</dbReference>